<dbReference type="InterPro" id="IPR004466">
    <property type="entry name" value="RNase_M5"/>
</dbReference>
<keyword evidence="2 11" id="KW-0690">Ribosome biogenesis</keyword>
<dbReference type="GO" id="GO:0006364">
    <property type="term" value="P:rRNA processing"/>
    <property type="evidence" value="ECO:0007669"/>
    <property type="project" value="UniProtKB-UniRule"/>
</dbReference>
<dbReference type="Proteomes" id="UP000007488">
    <property type="component" value="Chromosome"/>
</dbReference>
<evidence type="ECO:0000313" key="14">
    <source>
        <dbReference type="EMBL" id="ADY54555.1"/>
    </source>
</evidence>
<evidence type="ECO:0000256" key="2">
    <source>
        <dbReference type="ARBA" id="ARBA00022517"/>
    </source>
</evidence>
<dbReference type="SUPFAM" id="SSF110455">
    <property type="entry name" value="Toprim domain"/>
    <property type="match status" value="1"/>
</dbReference>
<evidence type="ECO:0000256" key="6">
    <source>
        <dbReference type="ARBA" id="ARBA00022730"/>
    </source>
</evidence>
<keyword evidence="6 11" id="KW-0699">rRNA-binding</keyword>
<dbReference type="eggNOG" id="COG1658">
    <property type="taxonomic scope" value="Bacteria"/>
</dbReference>
<dbReference type="PANTHER" id="PTHR39156">
    <property type="entry name" value="RIBONUCLEASE M5"/>
    <property type="match status" value="1"/>
</dbReference>
<keyword evidence="9" id="KW-0460">Magnesium</keyword>
<keyword evidence="10 11" id="KW-0694">RNA-binding</keyword>
<proteinExistence type="inferred from homology"/>
<comment type="subcellular location">
    <subcellularLocation>
        <location evidence="11">Cytoplasm</location>
    </subcellularLocation>
</comment>
<evidence type="ECO:0000256" key="3">
    <source>
        <dbReference type="ARBA" id="ARBA00022552"/>
    </source>
</evidence>
<dbReference type="HOGENOM" id="CLU_109405_0_0_9"/>
<evidence type="ECO:0000256" key="11">
    <source>
        <dbReference type="HAMAP-Rule" id="MF_01469"/>
    </source>
</evidence>
<comment type="catalytic activity">
    <reaction evidence="11">
        <text>Endonucleolytic cleavage of RNA, removing 21 and 42 nucleotides, respectively, from the 5'- and 3'-termini of a 5S-rRNA precursor.</text>
        <dbReference type="EC" id="3.1.26.8"/>
    </reaction>
</comment>
<protein>
    <recommendedName>
        <fullName evidence="11 12">Ribonuclease M5</fullName>
        <ecNumber evidence="11 12">3.1.26.8</ecNumber>
    </recommendedName>
    <alternativeName>
        <fullName evidence="11">RNase M5</fullName>
    </alternativeName>
    <alternativeName>
        <fullName evidence="11">Ribosomal RNA terminal maturase M5</fullName>
    </alternativeName>
</protein>
<dbReference type="InterPro" id="IPR025156">
    <property type="entry name" value="RNase_M5_C"/>
</dbReference>
<gene>
    <name evidence="11" type="primary">rnmV</name>
    <name evidence="14" type="ordered locus">Sgly_0184</name>
</gene>
<keyword evidence="15" id="KW-1185">Reference proteome</keyword>
<keyword evidence="1 11" id="KW-0963">Cytoplasm</keyword>
<keyword evidence="7 11" id="KW-0255">Endonuclease</keyword>
<dbReference type="KEGG" id="sgy:Sgly_0184"/>
<evidence type="ECO:0000256" key="1">
    <source>
        <dbReference type="ARBA" id="ARBA00022490"/>
    </source>
</evidence>
<comment type="similarity">
    <text evidence="11">Belongs to the ribonuclease M5 family.</text>
</comment>
<evidence type="ECO:0000256" key="12">
    <source>
        <dbReference type="NCBIfam" id="TIGR00334"/>
    </source>
</evidence>
<dbReference type="EMBL" id="CP002547">
    <property type="protein sequence ID" value="ADY54555.1"/>
    <property type="molecule type" value="Genomic_DNA"/>
</dbReference>
<keyword evidence="4 11" id="KW-0540">Nuclease</keyword>
<dbReference type="HAMAP" id="MF_01469">
    <property type="entry name" value="RNase_M5"/>
    <property type="match status" value="1"/>
</dbReference>
<evidence type="ECO:0000256" key="4">
    <source>
        <dbReference type="ARBA" id="ARBA00022722"/>
    </source>
</evidence>
<evidence type="ECO:0000256" key="9">
    <source>
        <dbReference type="ARBA" id="ARBA00022842"/>
    </source>
</evidence>
<dbReference type="GO" id="GO:0019843">
    <property type="term" value="F:rRNA binding"/>
    <property type="evidence" value="ECO:0007669"/>
    <property type="project" value="UniProtKB-KW"/>
</dbReference>
<dbReference type="Pfam" id="PF13331">
    <property type="entry name" value="DUF4093"/>
    <property type="match status" value="1"/>
</dbReference>
<evidence type="ECO:0000256" key="5">
    <source>
        <dbReference type="ARBA" id="ARBA00022723"/>
    </source>
</evidence>
<evidence type="ECO:0000256" key="8">
    <source>
        <dbReference type="ARBA" id="ARBA00022801"/>
    </source>
</evidence>
<dbReference type="InterPro" id="IPR034141">
    <property type="entry name" value="TOPRIM_RNase_M5-like"/>
</dbReference>
<evidence type="ECO:0000256" key="10">
    <source>
        <dbReference type="ARBA" id="ARBA00022884"/>
    </source>
</evidence>
<organism evidence="14 15">
    <name type="scientific">Syntrophobotulus glycolicus (strain DSM 8271 / FlGlyR)</name>
    <dbReference type="NCBI Taxonomy" id="645991"/>
    <lineage>
        <taxon>Bacteria</taxon>
        <taxon>Bacillati</taxon>
        <taxon>Bacillota</taxon>
        <taxon>Clostridia</taxon>
        <taxon>Eubacteriales</taxon>
        <taxon>Desulfitobacteriaceae</taxon>
        <taxon>Syntrophobotulus</taxon>
    </lineage>
</organism>
<keyword evidence="5" id="KW-0479">Metal-binding</keyword>
<dbReference type="AlphaFoldDB" id="F0SW69"/>
<dbReference type="NCBIfam" id="TIGR00334">
    <property type="entry name" value="5S_RNA_mat_M5"/>
    <property type="match status" value="1"/>
</dbReference>
<dbReference type="GO" id="GO:0005737">
    <property type="term" value="C:cytoplasm"/>
    <property type="evidence" value="ECO:0007669"/>
    <property type="project" value="UniProtKB-SubCell"/>
</dbReference>
<dbReference type="RefSeq" id="WP_013623426.1">
    <property type="nucleotide sequence ID" value="NC_015172.1"/>
</dbReference>
<reference evidence="15" key="2">
    <citation type="submission" date="2011-02" db="EMBL/GenBank/DDBJ databases">
        <title>The complete genome of Syntrophobotulus glycolicus DSM 8271.</title>
        <authorList>
            <person name="Lucas S."/>
            <person name="Copeland A."/>
            <person name="Lapidus A."/>
            <person name="Bruce D."/>
            <person name="Goodwin L."/>
            <person name="Pitluck S."/>
            <person name="Kyrpides N."/>
            <person name="Mavromatis K."/>
            <person name="Pagani I."/>
            <person name="Ivanova N."/>
            <person name="Mikhailova N."/>
            <person name="Chertkov O."/>
            <person name="Held B."/>
            <person name="Detter J.C."/>
            <person name="Tapia R."/>
            <person name="Han C."/>
            <person name="Land M."/>
            <person name="Hauser L."/>
            <person name="Markowitz V."/>
            <person name="Cheng J.-F."/>
            <person name="Hugenholtz P."/>
            <person name="Woyke T."/>
            <person name="Wu D."/>
            <person name="Spring S."/>
            <person name="Schroeder M."/>
            <person name="Brambilla E."/>
            <person name="Klenk H.-P."/>
            <person name="Eisen J.A."/>
        </authorList>
    </citation>
    <scope>NUCLEOTIDE SEQUENCE [LARGE SCALE GENOMIC DNA]</scope>
    <source>
        <strain evidence="15">DSM 8271 / FlGlyR</strain>
    </source>
</reference>
<evidence type="ECO:0000256" key="7">
    <source>
        <dbReference type="ARBA" id="ARBA00022759"/>
    </source>
</evidence>
<dbReference type="Gene3D" id="3.40.1360.10">
    <property type="match status" value="1"/>
</dbReference>
<dbReference type="GO" id="GO:0046872">
    <property type="term" value="F:metal ion binding"/>
    <property type="evidence" value="ECO:0007669"/>
    <property type="project" value="UniProtKB-KW"/>
</dbReference>
<evidence type="ECO:0000313" key="15">
    <source>
        <dbReference type="Proteomes" id="UP000007488"/>
    </source>
</evidence>
<name>F0SW69_SYNGF</name>
<comment type="function">
    <text evidence="11">Required for correct processing of both the 5' and 3' ends of 5S rRNA precursor. Cleaves both sides of a double-stranded region yielding mature 5S rRNA in one step.</text>
</comment>
<dbReference type="PANTHER" id="PTHR39156:SF2">
    <property type="entry name" value="DNA PRIMASE (BACTERIAL TYPE) AND SMALL PRIMASE-LIKE PROTEINS"/>
    <property type="match status" value="1"/>
</dbReference>
<keyword evidence="3 11" id="KW-0698">rRNA processing</keyword>
<feature type="domain" description="Toprim" evidence="13">
    <location>
        <begin position="4"/>
        <end position="95"/>
    </location>
</feature>
<reference evidence="14 15" key="1">
    <citation type="journal article" date="2011" name="Stand. Genomic Sci.">
        <title>Complete genome sequence of Syntrophobotulus glycolicus type strain (FlGlyR).</title>
        <authorList>
            <person name="Han C."/>
            <person name="Mwirichia R."/>
            <person name="Chertkov O."/>
            <person name="Held B."/>
            <person name="Lapidus A."/>
            <person name="Nolan M."/>
            <person name="Lucas S."/>
            <person name="Hammon N."/>
            <person name="Deshpande S."/>
            <person name="Cheng J.F."/>
            <person name="Tapia R."/>
            <person name="Goodwin L."/>
            <person name="Pitluck S."/>
            <person name="Huntemann M."/>
            <person name="Liolios K."/>
            <person name="Ivanova N."/>
            <person name="Pagani I."/>
            <person name="Mavromatis K."/>
            <person name="Ovchinikova G."/>
            <person name="Pati A."/>
            <person name="Chen A."/>
            <person name="Palaniappan K."/>
            <person name="Land M."/>
            <person name="Hauser L."/>
            <person name="Brambilla E.M."/>
            <person name="Rohde M."/>
            <person name="Spring S."/>
            <person name="Sikorski J."/>
            <person name="Goker M."/>
            <person name="Woyke T."/>
            <person name="Bristow J."/>
            <person name="Eisen J.A."/>
            <person name="Markowitz V."/>
            <person name="Hugenholtz P."/>
            <person name="Kyrpides N.C."/>
            <person name="Klenk H.P."/>
            <person name="Detter J.C."/>
        </authorList>
    </citation>
    <scope>NUCLEOTIDE SEQUENCE [LARGE SCALE GENOMIC DNA]</scope>
    <source>
        <strain evidence="15">DSM 8271 / FlGlyR</strain>
    </source>
</reference>
<keyword evidence="8 11" id="KW-0378">Hydrolase</keyword>
<dbReference type="EC" id="3.1.26.8" evidence="11 12"/>
<dbReference type="GO" id="GO:0043822">
    <property type="term" value="F:ribonuclease M5 activity"/>
    <property type="evidence" value="ECO:0007669"/>
    <property type="project" value="UniProtKB-UniRule"/>
</dbReference>
<evidence type="ECO:0000259" key="13">
    <source>
        <dbReference type="PROSITE" id="PS50880"/>
    </source>
</evidence>
<dbReference type="Pfam" id="PF01751">
    <property type="entry name" value="Toprim"/>
    <property type="match status" value="1"/>
</dbReference>
<dbReference type="SMART" id="SM00493">
    <property type="entry name" value="TOPRIM"/>
    <property type="match status" value="1"/>
</dbReference>
<dbReference type="CDD" id="cd01027">
    <property type="entry name" value="TOPRIM_RNase_M5_like"/>
    <property type="match status" value="1"/>
</dbReference>
<dbReference type="PROSITE" id="PS50880">
    <property type="entry name" value="TOPRIM"/>
    <property type="match status" value="1"/>
</dbReference>
<dbReference type="InterPro" id="IPR006171">
    <property type="entry name" value="TOPRIM_dom"/>
</dbReference>
<dbReference type="STRING" id="645991.Sgly_0184"/>
<sequence length="188" mass="21463">MDIEELIVVEGKNDAHAIRRALGDVDVLWTEGFGLSQKKIAYLREMAVRRGVIVCTDPDFAGKTIRDRISKCVPGVKHVYLPRKEAYDPLRKDIGIENASLEDIRKAFLKNVGEKTRVSIHQPEYIMEDLLEARLAGCEGARERRNRVGAMLGLGDTNAKQFLFRLNRFRVNRADFQEALMPEQINHE</sequence>
<dbReference type="OrthoDB" id="9791329at2"/>
<accession>F0SW69</accession>